<proteinExistence type="predicted"/>
<keyword evidence="2" id="KW-1185">Reference proteome</keyword>
<reference evidence="1 2" key="1">
    <citation type="journal article" date="2022" name="bioRxiv">
        <title>The genome of the oomycete Peronosclerospora sorghi, a cosmopolitan pathogen of maize and sorghum, is inflated with dispersed pseudogenes.</title>
        <authorList>
            <person name="Fletcher K."/>
            <person name="Martin F."/>
            <person name="Isakeit T."/>
            <person name="Cavanaugh K."/>
            <person name="Magill C."/>
            <person name="Michelmore R."/>
        </authorList>
    </citation>
    <scope>NUCLEOTIDE SEQUENCE [LARGE SCALE GENOMIC DNA]</scope>
    <source>
        <strain evidence="1">P6</strain>
    </source>
</reference>
<organism evidence="1 2">
    <name type="scientific">Peronosclerospora sorghi</name>
    <dbReference type="NCBI Taxonomy" id="230839"/>
    <lineage>
        <taxon>Eukaryota</taxon>
        <taxon>Sar</taxon>
        <taxon>Stramenopiles</taxon>
        <taxon>Oomycota</taxon>
        <taxon>Peronosporomycetes</taxon>
        <taxon>Peronosporales</taxon>
        <taxon>Peronosporaceae</taxon>
        <taxon>Peronosclerospora</taxon>
    </lineage>
</organism>
<name>A0ACC0VZR9_9STRA</name>
<evidence type="ECO:0000313" key="1">
    <source>
        <dbReference type="EMBL" id="KAI9911777.1"/>
    </source>
</evidence>
<protein>
    <submittedName>
        <fullName evidence="1">Uncharacterized protein</fullName>
    </submittedName>
</protein>
<sequence>MSIYSYVELWVVVMCCTRCVVETSAKTSENTNGRTRNHCAHAFTISVNSECFLPSLQSFRLTHDMLVLGSCTHTTYVFESEKDVGGSALKRKLRHSVAVVAFVRSFFNDVLRTITEKPL</sequence>
<accession>A0ACC0VZR9</accession>
<dbReference type="Proteomes" id="UP001163321">
    <property type="component" value="Chromosome 5"/>
</dbReference>
<comment type="caution">
    <text evidence="1">The sequence shown here is derived from an EMBL/GenBank/DDBJ whole genome shotgun (WGS) entry which is preliminary data.</text>
</comment>
<gene>
    <name evidence="1" type="ORF">PsorP6_008759</name>
</gene>
<evidence type="ECO:0000313" key="2">
    <source>
        <dbReference type="Proteomes" id="UP001163321"/>
    </source>
</evidence>
<dbReference type="EMBL" id="CM047584">
    <property type="protein sequence ID" value="KAI9911777.1"/>
    <property type="molecule type" value="Genomic_DNA"/>
</dbReference>